<dbReference type="RefSeq" id="XP_060053566.1">
    <property type="nucleotide sequence ID" value="XM_060197583.1"/>
</dbReference>
<comment type="function">
    <text evidence="11">Heterodimerizes with IL12B to form the IL-12 cytokine or with EBI3/IL27B to form the IL-35 cytokine. IL-12 is primarily produced by professional antigen-presenting cells (APCs) such as B-cells and dendritic cells (DCs) as well as macrophages and granulocytes and regulates T-cell and natural killer-cell responses, induces the production of interferon-gamma (IFN-gamma), favors the differentiation of T-helper 1 (Th1) cells and is an important link between innate resistance and adaptive immunity. Mechanistically, exerts its biological effects through a receptor composed of IL12R1 and IL12R2 subunits. Binding to the receptor results in the rapid tyrosine phosphorylation of a number of cellular substrates including the JAK family kinases TYK2 and JAK2. In turn, recruited STAT4 gets phosphorylated and translocates to the nucleus where it regulates cytokine/growth factor responsive genes. As part of IL-35, plays essential roles in maintaining the immune homeostasis of the liver microenvironment and functions also as an immune-suppressive cytokine. Mediates biological events through unconventional receptors composed of IL12RB2 and gp130/IL6ST heterodimers or homodimers. Signaling requires the transcription factors STAT1 and STAT4, which form a unique heterodimer that binds to distinct DNA sites.</text>
</comment>
<dbReference type="Gene3D" id="1.20.1250.10">
    <property type="match status" value="1"/>
</dbReference>
<evidence type="ECO:0000256" key="2">
    <source>
        <dbReference type="ARBA" id="ARBA00007432"/>
    </source>
</evidence>
<comment type="subcellular location">
    <subcellularLocation>
        <location evidence="1 11">Secreted</location>
    </subcellularLocation>
</comment>
<evidence type="ECO:0000256" key="1">
    <source>
        <dbReference type="ARBA" id="ARBA00004613"/>
    </source>
</evidence>
<evidence type="ECO:0000256" key="11">
    <source>
        <dbReference type="RuleBase" id="RU363133"/>
    </source>
</evidence>
<keyword evidence="7 11" id="KW-0339">Growth factor</keyword>
<reference evidence="14" key="1">
    <citation type="submission" date="2025-08" db="UniProtKB">
        <authorList>
            <consortium name="RefSeq"/>
        </authorList>
    </citation>
    <scope>IDENTIFICATION</scope>
</reference>
<accession>A0ABM3XXM1</accession>
<comment type="subunit">
    <text evidence="10">Heterodimer with IL12B; disulfide-linked. This heterodimer is known as interleukin IL-12. Heterodimer with EBI3/IL27B; not disulfide-linked. This heterodimer is known as interleukin IL-35. Interacts with NBR1; this interaction promotes IL-12 secretion.</text>
</comment>
<dbReference type="Proteomes" id="UP001652624">
    <property type="component" value="Chromosome 9"/>
</dbReference>
<evidence type="ECO:0000256" key="4">
    <source>
        <dbReference type="ARBA" id="ARBA00022514"/>
    </source>
</evidence>
<keyword evidence="8 11" id="KW-1015">Disulfide bond</keyword>
<evidence type="ECO:0000256" key="8">
    <source>
        <dbReference type="ARBA" id="ARBA00023157"/>
    </source>
</evidence>
<name>A0ABM3XXM1_ERIEU</name>
<evidence type="ECO:0000256" key="7">
    <source>
        <dbReference type="ARBA" id="ARBA00023030"/>
    </source>
</evidence>
<dbReference type="PANTHER" id="PTHR48485">
    <property type="entry name" value="INTERLEUKIN-12 SUBUNIT BETA-RELATED"/>
    <property type="match status" value="1"/>
</dbReference>
<dbReference type="Pfam" id="PF03039">
    <property type="entry name" value="IL12"/>
    <property type="match status" value="1"/>
</dbReference>
<feature type="compositionally biased region" description="Pro residues" evidence="12">
    <location>
        <begin position="131"/>
        <end position="145"/>
    </location>
</feature>
<dbReference type="InterPro" id="IPR004281">
    <property type="entry name" value="IL-12_alpha"/>
</dbReference>
<evidence type="ECO:0000256" key="3">
    <source>
        <dbReference type="ARBA" id="ARBA00014463"/>
    </source>
</evidence>
<feature type="compositionally biased region" description="Low complexity" evidence="12">
    <location>
        <begin position="64"/>
        <end position="80"/>
    </location>
</feature>
<feature type="region of interest" description="Disordered" evidence="12">
    <location>
        <begin position="13"/>
        <end position="47"/>
    </location>
</feature>
<dbReference type="SUPFAM" id="SSF47266">
    <property type="entry name" value="4-helical cytokines"/>
    <property type="match status" value="1"/>
</dbReference>
<evidence type="ECO:0000256" key="5">
    <source>
        <dbReference type="ARBA" id="ARBA00022525"/>
    </source>
</evidence>
<keyword evidence="4 11" id="KW-0202">Cytokine</keyword>
<keyword evidence="6" id="KW-0732">Signal</keyword>
<keyword evidence="5 11" id="KW-0964">Secreted</keyword>
<evidence type="ECO:0000256" key="9">
    <source>
        <dbReference type="ARBA" id="ARBA00023180"/>
    </source>
</evidence>
<feature type="region of interest" description="Disordered" evidence="12">
    <location>
        <begin position="64"/>
        <end position="147"/>
    </location>
</feature>
<evidence type="ECO:0000313" key="14">
    <source>
        <dbReference type="RefSeq" id="XP_060053566.1"/>
    </source>
</evidence>
<evidence type="ECO:0000256" key="6">
    <source>
        <dbReference type="ARBA" id="ARBA00022729"/>
    </source>
</evidence>
<proteinExistence type="inferred from homology"/>
<evidence type="ECO:0000313" key="13">
    <source>
        <dbReference type="Proteomes" id="UP001652624"/>
    </source>
</evidence>
<evidence type="ECO:0000256" key="10">
    <source>
        <dbReference type="ARBA" id="ARBA00047077"/>
    </source>
</evidence>
<dbReference type="InterPro" id="IPR050676">
    <property type="entry name" value="IL-12"/>
</dbReference>
<keyword evidence="13" id="KW-1185">Reference proteome</keyword>
<comment type="similarity">
    <text evidence="2 11">Belongs to the IL-6 superfamily.</text>
</comment>
<feature type="compositionally biased region" description="Low complexity" evidence="12">
    <location>
        <begin position="107"/>
        <end position="130"/>
    </location>
</feature>
<organism evidence="13 14">
    <name type="scientific">Erinaceus europaeus</name>
    <name type="common">Western European hedgehog</name>
    <dbReference type="NCBI Taxonomy" id="9365"/>
    <lineage>
        <taxon>Eukaryota</taxon>
        <taxon>Metazoa</taxon>
        <taxon>Chordata</taxon>
        <taxon>Craniata</taxon>
        <taxon>Vertebrata</taxon>
        <taxon>Euteleostomi</taxon>
        <taxon>Mammalia</taxon>
        <taxon>Eutheria</taxon>
        <taxon>Laurasiatheria</taxon>
        <taxon>Eulipotyphla</taxon>
        <taxon>Erinaceidae</taxon>
        <taxon>Erinaceinae</taxon>
        <taxon>Erinaceus</taxon>
    </lineage>
</organism>
<sequence>MKELGPAQWAVLQGRGCQGRGAARRGRAGGLGRLGGPRVAPAGDPSVGSARGFRFRWGAGAACPGTAAGPGEPESAPEGPTHVSPRQKRDPGVRESPGAWEPYKNGAPAASQSPPSPAAAAVPSRSAQRPRPAPSPHRPARPPSMSPQSSLLVVATLALLSASDHLSLAPSIFVTSEEPGIAQCLSRSQKLLQAVSNTLQKARQTLELYPCSPEETDHEDITKDKTSTVEACLPMELAMNGSCVTSRKASSLMNGSCMTSRKASSLMQDLCLSSIYEDLKMYQLEFKTMNATLLMDPKRQIFLDQNLMMAIGELMQGLKLNSENTSQNPALEELDFYKMKTKLCILLHAFRVRVVTINRMMTYLSS</sequence>
<evidence type="ECO:0000256" key="12">
    <source>
        <dbReference type="SAM" id="MobiDB-lite"/>
    </source>
</evidence>
<dbReference type="PANTHER" id="PTHR48485:SF1">
    <property type="entry name" value="INTERLEUKIN-12 SUBUNIT ALPHA"/>
    <property type="match status" value="1"/>
</dbReference>
<keyword evidence="9" id="KW-0325">Glycoprotein</keyword>
<dbReference type="GeneID" id="103114402"/>
<gene>
    <name evidence="11 14" type="primary">IL12A</name>
</gene>
<comment type="subunit">
    <text evidence="11">Heterodimer with IL12B; disulfide-linked. The heterodimer is known as interleukin IL-12.</text>
</comment>
<protein>
    <recommendedName>
        <fullName evidence="3 11">Interleukin-12 subunit alpha</fullName>
        <shortName evidence="11">IL-12A</shortName>
    </recommendedName>
</protein>
<dbReference type="InterPro" id="IPR009079">
    <property type="entry name" value="4_helix_cytokine-like_core"/>
</dbReference>